<protein>
    <submittedName>
        <fullName evidence="2">Uncharacterized protein</fullName>
    </submittedName>
</protein>
<sequence length="135" mass="14108">MAEGFGHYEFNTLENSIIDKTARRAKLWGTISLVVGVLQVMSSCGALANPSFAAQFPSGVIAIVVGIVFMGVGTSLKNVVQTQGNDIPYMMQALEKLGNALLVQIVCTIVGVVLIALFVAVLVVFFAASAASNAT</sequence>
<proteinExistence type="predicted"/>
<keyword evidence="1" id="KW-0472">Membrane</keyword>
<dbReference type="AlphaFoldDB" id="A0A0K1PTL6"/>
<evidence type="ECO:0000256" key="1">
    <source>
        <dbReference type="SAM" id="Phobius"/>
    </source>
</evidence>
<feature type="transmembrane region" description="Helical" evidence="1">
    <location>
        <begin position="60"/>
        <end position="80"/>
    </location>
</feature>
<reference evidence="2 3" key="1">
    <citation type="submission" date="2015-08" db="EMBL/GenBank/DDBJ databases">
        <authorList>
            <person name="Babu N.S."/>
            <person name="Beckwith C.J."/>
            <person name="Beseler K.G."/>
            <person name="Brison A."/>
            <person name="Carone J.V."/>
            <person name="Caskin T.P."/>
            <person name="Diamond M."/>
            <person name="Durham M.E."/>
            <person name="Foxe J.M."/>
            <person name="Go M."/>
            <person name="Henderson B.A."/>
            <person name="Jones I.B."/>
            <person name="McGettigan J.A."/>
            <person name="Micheletti S.J."/>
            <person name="Nasrallah M.E."/>
            <person name="Ortiz D."/>
            <person name="Piller C.R."/>
            <person name="Privatt S.R."/>
            <person name="Schneider S.L."/>
            <person name="Sharp S."/>
            <person name="Smith T.C."/>
            <person name="Stanton J.D."/>
            <person name="Ullery H.E."/>
            <person name="Wilson R.J."/>
            <person name="Serrano M.G."/>
            <person name="Buck G."/>
            <person name="Lee V."/>
            <person name="Wang Y."/>
            <person name="Carvalho R."/>
            <person name="Voegtly L."/>
            <person name="Shi R."/>
            <person name="Duckworth R."/>
            <person name="Johnson A."/>
            <person name="Loviza R."/>
            <person name="Walstead R."/>
            <person name="Shah Z."/>
            <person name="Kiflezghi M."/>
            <person name="Wade K."/>
            <person name="Ball S.L."/>
            <person name="Bradley K.W."/>
            <person name="Asai D.J."/>
            <person name="Bowman C.A."/>
            <person name="Russell D.A."/>
            <person name="Pope W.H."/>
            <person name="Jacobs-Sera D."/>
            <person name="Hendrix R.W."/>
            <person name="Hatfull G.F."/>
        </authorList>
    </citation>
    <scope>NUCLEOTIDE SEQUENCE [LARGE SCALE GENOMIC DNA]</scope>
    <source>
        <strain evidence="2 3">DSM 27648</strain>
    </source>
</reference>
<dbReference type="STRING" id="1391654.AKJ09_03539"/>
<keyword evidence="1" id="KW-0812">Transmembrane</keyword>
<evidence type="ECO:0000313" key="2">
    <source>
        <dbReference type="EMBL" id="AKU96875.1"/>
    </source>
</evidence>
<gene>
    <name evidence="2" type="ORF">AKJ09_03539</name>
</gene>
<feature type="transmembrane region" description="Helical" evidence="1">
    <location>
        <begin position="101"/>
        <end position="128"/>
    </location>
</feature>
<feature type="transmembrane region" description="Helical" evidence="1">
    <location>
        <begin position="27"/>
        <end position="48"/>
    </location>
</feature>
<evidence type="ECO:0000313" key="3">
    <source>
        <dbReference type="Proteomes" id="UP000064967"/>
    </source>
</evidence>
<keyword evidence="3" id="KW-1185">Reference proteome</keyword>
<dbReference type="EMBL" id="CP012333">
    <property type="protein sequence ID" value="AKU96875.1"/>
    <property type="molecule type" value="Genomic_DNA"/>
</dbReference>
<accession>A0A0K1PTL6</accession>
<organism evidence="2 3">
    <name type="scientific">Labilithrix luteola</name>
    <dbReference type="NCBI Taxonomy" id="1391654"/>
    <lineage>
        <taxon>Bacteria</taxon>
        <taxon>Pseudomonadati</taxon>
        <taxon>Myxococcota</taxon>
        <taxon>Polyangia</taxon>
        <taxon>Polyangiales</taxon>
        <taxon>Labilitrichaceae</taxon>
        <taxon>Labilithrix</taxon>
    </lineage>
</organism>
<dbReference type="Proteomes" id="UP000064967">
    <property type="component" value="Chromosome"/>
</dbReference>
<dbReference type="KEGG" id="llu:AKJ09_03539"/>
<keyword evidence="1" id="KW-1133">Transmembrane helix</keyword>
<name>A0A0K1PTL6_9BACT</name>